<comment type="cofactor">
    <cofactor evidence="1">
        <name>Zn(2+)</name>
        <dbReference type="ChEBI" id="CHEBI:29105"/>
    </cofactor>
</comment>
<dbReference type="GO" id="GO:0003676">
    <property type="term" value="F:nucleic acid binding"/>
    <property type="evidence" value="ECO:0007669"/>
    <property type="project" value="InterPro"/>
</dbReference>
<dbReference type="AlphaFoldDB" id="A0A397WMY4"/>
<gene>
    <name evidence="6" type="ORF">BXU00_01620</name>
</gene>
<evidence type="ECO:0000313" key="7">
    <source>
        <dbReference type="Proteomes" id="UP000266622"/>
    </source>
</evidence>
<dbReference type="Pfam" id="PF07973">
    <property type="entry name" value="tRNA_SAD"/>
    <property type="match status" value="1"/>
</dbReference>
<dbReference type="InterPro" id="IPR012947">
    <property type="entry name" value="tRNA_SAD"/>
</dbReference>
<dbReference type="GO" id="GO:0006419">
    <property type="term" value="P:alanyl-tRNA aminoacylation"/>
    <property type="evidence" value="ECO:0007669"/>
    <property type="project" value="InterPro"/>
</dbReference>
<dbReference type="Pfam" id="PF01411">
    <property type="entry name" value="tRNA-synt_2c"/>
    <property type="match status" value="1"/>
</dbReference>
<dbReference type="Proteomes" id="UP000266622">
    <property type="component" value="Unassembled WGS sequence"/>
</dbReference>
<proteinExistence type="predicted"/>
<dbReference type="InterPro" id="IPR018163">
    <property type="entry name" value="Thr/Ala-tRNA-synth_IIc_edit"/>
</dbReference>
<evidence type="ECO:0000313" key="6">
    <source>
        <dbReference type="EMBL" id="RIB35444.1"/>
    </source>
</evidence>
<evidence type="ECO:0000256" key="4">
    <source>
        <dbReference type="ARBA" id="ARBA00022833"/>
    </source>
</evidence>
<comment type="subcellular location">
    <subcellularLocation>
        <location evidence="2">Cytoplasm</location>
    </subcellularLocation>
</comment>
<dbReference type="InterPro" id="IPR018165">
    <property type="entry name" value="Ala-tRNA-synth_IIc_core"/>
</dbReference>
<evidence type="ECO:0000256" key="1">
    <source>
        <dbReference type="ARBA" id="ARBA00001947"/>
    </source>
</evidence>
<evidence type="ECO:0000256" key="2">
    <source>
        <dbReference type="ARBA" id="ARBA00004496"/>
    </source>
</evidence>
<dbReference type="Gene3D" id="3.30.980.10">
    <property type="entry name" value="Threonyl-trna Synthetase, Chain A, domain 2"/>
    <property type="match status" value="1"/>
</dbReference>
<keyword evidence="4" id="KW-0862">Zinc</keyword>
<evidence type="ECO:0000259" key="5">
    <source>
        <dbReference type="PROSITE" id="PS50860"/>
    </source>
</evidence>
<dbReference type="SUPFAM" id="SSF55186">
    <property type="entry name" value="ThrRS/AlaRS common domain"/>
    <property type="match status" value="1"/>
</dbReference>
<reference evidence="6 7" key="1">
    <citation type="journal article" date="2018" name="Syst. Appl. Microbiol.">
        <title>A new symbiotic nanoarchaeote (Candidatus Nanoclepta minutus) and its host (Zestosphaera tikiterensis gen. nov., sp. nov.) from a New Zealand hot spring.</title>
        <authorList>
            <person name="St John E."/>
            <person name="Liu Y."/>
            <person name="Podar M."/>
            <person name="Stott M.B."/>
            <person name="Meneghin J."/>
            <person name="Chen Z."/>
            <person name="Lagutin K."/>
            <person name="Mitchell K."/>
            <person name="Reysenbach A.L."/>
        </authorList>
    </citation>
    <scope>NUCLEOTIDE SEQUENCE [LARGE SCALE GENOMIC DNA]</scope>
    <source>
        <strain evidence="6">NZ3</strain>
    </source>
</reference>
<dbReference type="GO" id="GO:0005524">
    <property type="term" value="F:ATP binding"/>
    <property type="evidence" value="ECO:0007669"/>
    <property type="project" value="InterPro"/>
</dbReference>
<dbReference type="GO" id="GO:0002161">
    <property type="term" value="F:aminoacyl-tRNA deacylase activity"/>
    <property type="evidence" value="ECO:0007669"/>
    <property type="project" value="UniProtKB-ARBA"/>
</dbReference>
<sequence>MMTKYLYWYDSYIKEFEARVVRVEGNRVVLDQTIFHPRTGGVDCDTGKLIFNDEEYFVKEVIKDGEEALHVLDREPKFREGDVVKGMIDWDRRYRLMKLHTAAHILSAVLYNRYNILITGGEITPEYARDDYSLSSDNWRNILEEAVIETNKIIERGVPVKVYFLSREEAMKIPGIVKLMEKSPPNVREWRIVEIEGIDLQADGGPHVSNTREIGGIKVLKLENRGKNNKRIYYTLR</sequence>
<organism evidence="6 7">
    <name type="scientific">Candidatus Nanoclepta minutus</name>
    <dbReference type="NCBI Taxonomy" id="1940235"/>
    <lineage>
        <taxon>Archaea</taxon>
        <taxon>Nanobdellota</taxon>
        <taxon>Candidatus Nanoclepta</taxon>
    </lineage>
</organism>
<dbReference type="PROSITE" id="PS50860">
    <property type="entry name" value="AA_TRNA_LIGASE_II_ALA"/>
    <property type="match status" value="1"/>
</dbReference>
<protein>
    <submittedName>
        <fullName evidence="6">Alanyl-tRNA editing protein AlaX</fullName>
    </submittedName>
</protein>
<dbReference type="EMBL" id="MWMI01000002">
    <property type="protein sequence ID" value="RIB35444.1"/>
    <property type="molecule type" value="Genomic_DNA"/>
</dbReference>
<feature type="domain" description="Alanyl-transfer RNA synthetases family profile" evidence="5">
    <location>
        <begin position="1"/>
        <end position="237"/>
    </location>
</feature>
<accession>A0A397WMY4</accession>
<evidence type="ECO:0000256" key="3">
    <source>
        <dbReference type="ARBA" id="ARBA00022723"/>
    </source>
</evidence>
<dbReference type="InterPro" id="IPR053424">
    <property type="entry name" value="Alanyl-tRNA_Edit-Domain"/>
</dbReference>
<comment type="caution">
    <text evidence="6">The sequence shown here is derived from an EMBL/GenBank/DDBJ whole genome shotgun (WGS) entry which is preliminary data.</text>
</comment>
<keyword evidence="3" id="KW-0479">Metal-binding</keyword>
<dbReference type="InterPro" id="IPR018164">
    <property type="entry name" value="Ala-tRNA-synth_IIc_N"/>
</dbReference>
<name>A0A397WMY4_9ARCH</name>
<dbReference type="NCBIfam" id="NF040865">
    <property type="entry name" value="a_tRNA_ed_AlaXM"/>
    <property type="match status" value="1"/>
</dbReference>
<dbReference type="GO" id="GO:0046872">
    <property type="term" value="F:metal ion binding"/>
    <property type="evidence" value="ECO:0007669"/>
    <property type="project" value="UniProtKB-KW"/>
</dbReference>
<dbReference type="SUPFAM" id="SSF50447">
    <property type="entry name" value="Translation proteins"/>
    <property type="match status" value="1"/>
</dbReference>
<dbReference type="SMART" id="SM00863">
    <property type="entry name" value="tRNA_SAD"/>
    <property type="match status" value="1"/>
</dbReference>
<dbReference type="InterPro" id="IPR051335">
    <property type="entry name" value="Alanyl-tRNA_Editing_Enzymes"/>
</dbReference>
<dbReference type="Gene3D" id="2.40.30.130">
    <property type="match status" value="1"/>
</dbReference>
<dbReference type="GO" id="GO:0005737">
    <property type="term" value="C:cytoplasm"/>
    <property type="evidence" value="ECO:0007669"/>
    <property type="project" value="UniProtKB-SubCell"/>
</dbReference>
<dbReference type="GO" id="GO:0004813">
    <property type="term" value="F:alanine-tRNA ligase activity"/>
    <property type="evidence" value="ECO:0007669"/>
    <property type="project" value="InterPro"/>
</dbReference>
<dbReference type="InterPro" id="IPR009000">
    <property type="entry name" value="Transl_B-barrel_sf"/>
</dbReference>
<dbReference type="PANTHER" id="PTHR43462">
    <property type="entry name" value="ALANYL-TRNA EDITING PROTEIN"/>
    <property type="match status" value="1"/>
</dbReference>
<dbReference type="PANTHER" id="PTHR43462:SF1">
    <property type="entry name" value="ALANYL-TRNA EDITING PROTEIN AARSD1"/>
    <property type="match status" value="1"/>
</dbReference>